<comment type="caution">
    <text evidence="1">The sequence shown here is derived from an EMBL/GenBank/DDBJ whole genome shotgun (WGS) entry which is preliminary data.</text>
</comment>
<dbReference type="AlphaFoldDB" id="A0A0F9BBL6"/>
<sequence length="29" mass="3378">FLIPFFKKTLFLPALLSRGDLKKNQELVT</sequence>
<feature type="non-terminal residue" evidence="1">
    <location>
        <position position="1"/>
    </location>
</feature>
<organism evidence="1">
    <name type="scientific">marine sediment metagenome</name>
    <dbReference type="NCBI Taxonomy" id="412755"/>
    <lineage>
        <taxon>unclassified sequences</taxon>
        <taxon>metagenomes</taxon>
        <taxon>ecological metagenomes</taxon>
    </lineage>
</organism>
<gene>
    <name evidence="1" type="ORF">LCGC14_2548050</name>
</gene>
<evidence type="ECO:0000313" key="1">
    <source>
        <dbReference type="EMBL" id="KKL11212.1"/>
    </source>
</evidence>
<protein>
    <submittedName>
        <fullName evidence="1">Uncharacterized protein</fullName>
    </submittedName>
</protein>
<proteinExistence type="predicted"/>
<accession>A0A0F9BBL6</accession>
<reference evidence="1" key="1">
    <citation type="journal article" date="2015" name="Nature">
        <title>Complex archaea that bridge the gap between prokaryotes and eukaryotes.</title>
        <authorList>
            <person name="Spang A."/>
            <person name="Saw J.H."/>
            <person name="Jorgensen S.L."/>
            <person name="Zaremba-Niedzwiedzka K."/>
            <person name="Martijn J."/>
            <person name="Lind A.E."/>
            <person name="van Eijk R."/>
            <person name="Schleper C."/>
            <person name="Guy L."/>
            <person name="Ettema T.J."/>
        </authorList>
    </citation>
    <scope>NUCLEOTIDE SEQUENCE</scope>
</reference>
<name>A0A0F9BBL6_9ZZZZ</name>
<dbReference type="EMBL" id="LAZR01041747">
    <property type="protein sequence ID" value="KKL11212.1"/>
    <property type="molecule type" value="Genomic_DNA"/>
</dbReference>